<dbReference type="Pfam" id="PF04071">
    <property type="entry name" value="zf-like"/>
    <property type="match status" value="1"/>
</dbReference>
<dbReference type="AlphaFoldDB" id="A0A7Z7FD21"/>
<feature type="domain" description="Cysteine-rich small" evidence="4">
    <location>
        <begin position="397"/>
        <end position="463"/>
    </location>
</feature>
<proteinExistence type="predicted"/>
<organism evidence="5 6">
    <name type="scientific">Methanolobus vulcani</name>
    <dbReference type="NCBI Taxonomy" id="38026"/>
    <lineage>
        <taxon>Archaea</taxon>
        <taxon>Methanobacteriati</taxon>
        <taxon>Methanobacteriota</taxon>
        <taxon>Stenosarchaea group</taxon>
        <taxon>Methanomicrobia</taxon>
        <taxon>Methanosarcinales</taxon>
        <taxon>Methanosarcinaceae</taxon>
        <taxon>Methanolobus</taxon>
    </lineage>
</organism>
<dbReference type="Gene3D" id="3.90.1150.10">
    <property type="entry name" value="Aspartate Aminotransferase, domain 1"/>
    <property type="match status" value="1"/>
</dbReference>
<feature type="domain" description="Aminotransferase class I/classII large" evidence="3">
    <location>
        <begin position="26"/>
        <end position="364"/>
    </location>
</feature>
<evidence type="ECO:0000259" key="3">
    <source>
        <dbReference type="Pfam" id="PF00155"/>
    </source>
</evidence>
<dbReference type="Pfam" id="PF00155">
    <property type="entry name" value="Aminotran_1_2"/>
    <property type="match status" value="1"/>
</dbReference>
<keyword evidence="2" id="KW-0663">Pyridoxal phosphate</keyword>
<dbReference type="InterPro" id="IPR004839">
    <property type="entry name" value="Aminotransferase_I/II_large"/>
</dbReference>
<dbReference type="PANTHER" id="PTHR42885:SF1">
    <property type="entry name" value="THREONINE-PHOSPHATE DECARBOXYLASE"/>
    <property type="match status" value="1"/>
</dbReference>
<comment type="caution">
    <text evidence="5">The sequence shown here is derived from an EMBL/GenBank/DDBJ whole genome shotgun (WGS) entry which is preliminary data.</text>
</comment>
<dbReference type="Proteomes" id="UP000199259">
    <property type="component" value="Unassembled WGS sequence"/>
</dbReference>
<comment type="cofactor">
    <cofactor evidence="1">
        <name>pyridoxal 5'-phosphate</name>
        <dbReference type="ChEBI" id="CHEBI:597326"/>
    </cofactor>
</comment>
<dbReference type="GO" id="GO:0030170">
    <property type="term" value="F:pyridoxal phosphate binding"/>
    <property type="evidence" value="ECO:0007669"/>
    <property type="project" value="InterPro"/>
</dbReference>
<name>A0A7Z7FD21_9EURY</name>
<dbReference type="Gene3D" id="3.40.640.10">
    <property type="entry name" value="Type I PLP-dependent aspartate aminotransferase-like (Major domain)"/>
    <property type="match status" value="1"/>
</dbReference>
<evidence type="ECO:0000313" key="6">
    <source>
        <dbReference type="Proteomes" id="UP000199259"/>
    </source>
</evidence>
<dbReference type="SUPFAM" id="SSF53383">
    <property type="entry name" value="PLP-dependent transferases"/>
    <property type="match status" value="1"/>
</dbReference>
<sequence length="483" mass="54250">MLALQAKKHGGRTHELAMRFNGAESDILDFSSNTNPLGTPFDFQASNLDLKQVVLRSTERIEQYPDNRYFELRQAAAAYLGTNISADNIIPGNGTCELLRLIMETVVNEEDIVILASPSSGEYRHIAEVFGARIHSFTTDELLNLPKMTLDRAKVIVIGNPNNPTGQLILKDEISDFAQKCAEHCTLLIVDESAIELVDPDMSIAEMALDNEFLFIIRSVSNITAMPGIRLAYGIASLHLANILNSARLSWNIGVTDEAIGLAFLSMEGGPHSEYLRRSREFIKNEREYMVKRFSGIYGFDPVESNTNYILIDVKDLFLDSLRLSEGLALHGILIRECSDFFDGNKRYVRISVRMREDFEKLIHTLDVVFAETSREDAREKLEETIEHGGSSCAGRGTCEYYPCHFTGQDCTFCFCPFYACEEELTGGKWIESSTGGQVWSCEHCTLLHRPKVAKMVLDALMADGDTDDNIRRAWKEIIEPLL</sequence>
<evidence type="ECO:0000256" key="2">
    <source>
        <dbReference type="ARBA" id="ARBA00022898"/>
    </source>
</evidence>
<dbReference type="InterPro" id="IPR007212">
    <property type="entry name" value="Zf-like"/>
</dbReference>
<accession>A0A7Z7FD21</accession>
<dbReference type="InterPro" id="IPR015422">
    <property type="entry name" value="PyrdxlP-dep_Trfase_small"/>
</dbReference>
<dbReference type="InterPro" id="IPR015424">
    <property type="entry name" value="PyrdxlP-dep_Trfase"/>
</dbReference>
<keyword evidence="6" id="KW-1185">Reference proteome</keyword>
<reference evidence="5 6" key="1">
    <citation type="submission" date="2016-10" db="EMBL/GenBank/DDBJ databases">
        <authorList>
            <person name="Varghese N."/>
            <person name="Submissions S."/>
        </authorList>
    </citation>
    <scope>NUCLEOTIDE SEQUENCE [LARGE SCALE GENOMIC DNA]</scope>
    <source>
        <strain evidence="5 6">PL 12/M</strain>
    </source>
</reference>
<gene>
    <name evidence="5" type="ORF">SAMN04488589_1986</name>
</gene>
<dbReference type="EMBL" id="FNCA01000006">
    <property type="protein sequence ID" value="SDG03493.1"/>
    <property type="molecule type" value="Genomic_DNA"/>
</dbReference>
<evidence type="ECO:0000256" key="1">
    <source>
        <dbReference type="ARBA" id="ARBA00001933"/>
    </source>
</evidence>
<dbReference type="InterPro" id="IPR015421">
    <property type="entry name" value="PyrdxlP-dep_Trfase_major"/>
</dbReference>
<dbReference type="CDD" id="cd00609">
    <property type="entry name" value="AAT_like"/>
    <property type="match status" value="1"/>
</dbReference>
<evidence type="ECO:0000313" key="5">
    <source>
        <dbReference type="EMBL" id="SDG03493.1"/>
    </source>
</evidence>
<protein>
    <submittedName>
        <fullName evidence="5">L-threonine O-3-phosphate decarboxylase</fullName>
    </submittedName>
</protein>
<evidence type="ECO:0000259" key="4">
    <source>
        <dbReference type="Pfam" id="PF04071"/>
    </source>
</evidence>
<dbReference type="PANTHER" id="PTHR42885">
    <property type="entry name" value="HISTIDINOL-PHOSPHATE AMINOTRANSFERASE-RELATED"/>
    <property type="match status" value="1"/>
</dbReference>